<evidence type="ECO:0000313" key="1">
    <source>
        <dbReference type="EMBL" id="PDX83818.1"/>
    </source>
</evidence>
<dbReference type="Proteomes" id="UP000220480">
    <property type="component" value="Unassembled WGS sequence"/>
</dbReference>
<evidence type="ECO:0000313" key="2">
    <source>
        <dbReference type="Proteomes" id="UP000220480"/>
    </source>
</evidence>
<protein>
    <submittedName>
        <fullName evidence="1">Uncharacterized protein</fullName>
    </submittedName>
</protein>
<name>A0A2A7AXP9_9FIRM</name>
<reference evidence="1 2" key="1">
    <citation type="journal article" date="2017" name="Front. Microbiol.">
        <title>New Insights into the Diversity of the Genus Faecalibacterium.</title>
        <authorList>
            <person name="Benevides L."/>
            <person name="Burman S."/>
            <person name="Martin R."/>
            <person name="Robert V."/>
            <person name="Thomas M."/>
            <person name="Miquel S."/>
            <person name="Chain F."/>
            <person name="Sokol H."/>
            <person name="Bermudez-Humaran L.G."/>
            <person name="Morrison M."/>
            <person name="Langella P."/>
            <person name="Azevedo V.A."/>
            <person name="Chatel J.M."/>
            <person name="Soares S."/>
        </authorList>
    </citation>
    <scope>NUCLEOTIDE SEQUENCE [LARGE SCALE GENOMIC DNA]</scope>
    <source>
        <strain evidence="1 2">CNCM I 4644</strain>
    </source>
</reference>
<sequence length="284" mass="32956">MLNIPEYKEYGGETKIALMDNSSLAFMHELSQRSYPSDGILSVYDLILIPKWVMEEIEDSTYRSTYVEQLQAQGYPIRWIDETKYGAFVNDEDVNLYYIVEAAVSRVSELMRFLRRKVKTEDLIDLPSAEEWMNRLYDEWPIHGRTLSTGRTLKKNAGEISLTILAEIFAWYHDGVDSLTIYTQDTDAHEFQTNAERILTGNSEFTPALDSPISVAFKSNDFILCQMYREGALTLDAVRQLRHDDRKLTYTRQQADKSIICRKEVITKEQFIDLIQDATVQILF</sequence>
<organism evidence="1 2">
    <name type="scientific">Faecalibacterium prausnitzii</name>
    <dbReference type="NCBI Taxonomy" id="853"/>
    <lineage>
        <taxon>Bacteria</taxon>
        <taxon>Bacillati</taxon>
        <taxon>Bacillota</taxon>
        <taxon>Clostridia</taxon>
        <taxon>Eubacteriales</taxon>
        <taxon>Oscillospiraceae</taxon>
        <taxon>Faecalibacterium</taxon>
    </lineage>
</organism>
<dbReference type="EMBL" id="NMTZ01000020">
    <property type="protein sequence ID" value="PDX83818.1"/>
    <property type="molecule type" value="Genomic_DNA"/>
</dbReference>
<dbReference type="AlphaFoldDB" id="A0A2A7AXP9"/>
<comment type="caution">
    <text evidence="1">The sequence shown here is derived from an EMBL/GenBank/DDBJ whole genome shotgun (WGS) entry which is preliminary data.</text>
</comment>
<gene>
    <name evidence="1" type="ORF">CGS59_09405</name>
</gene>
<proteinExistence type="predicted"/>
<dbReference type="RefSeq" id="WP_097779741.1">
    <property type="nucleotide sequence ID" value="NZ_NMTZ01000020.1"/>
</dbReference>
<accession>A0A2A7AXP9</accession>